<organism evidence="9 10">
    <name type="scientific">Tessaracoccus bendigoensis DSM 12906</name>
    <dbReference type="NCBI Taxonomy" id="1123357"/>
    <lineage>
        <taxon>Bacteria</taxon>
        <taxon>Bacillati</taxon>
        <taxon>Actinomycetota</taxon>
        <taxon>Actinomycetes</taxon>
        <taxon>Propionibacteriales</taxon>
        <taxon>Propionibacteriaceae</taxon>
        <taxon>Tessaracoccus</taxon>
    </lineage>
</organism>
<dbReference type="Gene3D" id="2.170.190.11">
    <property type="entry name" value="Molybdopterin biosynthesis moea protein, domain 3"/>
    <property type="match status" value="1"/>
</dbReference>
<keyword evidence="10" id="KW-1185">Reference proteome</keyword>
<reference evidence="9 10" key="1">
    <citation type="submission" date="2016-11" db="EMBL/GenBank/DDBJ databases">
        <authorList>
            <person name="Jaros S."/>
            <person name="Januszkiewicz K."/>
            <person name="Wedrychowicz H."/>
        </authorList>
    </citation>
    <scope>NUCLEOTIDE SEQUENCE [LARGE SCALE GENOMIC DNA]</scope>
    <source>
        <strain evidence="9 10">DSM 12906</strain>
    </source>
</reference>
<dbReference type="NCBIfam" id="NF045515">
    <property type="entry name" value="Glp_gephyrin"/>
    <property type="match status" value="1"/>
</dbReference>
<gene>
    <name evidence="9" type="ORF">SAMN02745244_02305</name>
</gene>
<dbReference type="Pfam" id="PF03454">
    <property type="entry name" value="MoeA_C"/>
    <property type="match status" value="1"/>
</dbReference>
<dbReference type="EMBL" id="FQZG01000041">
    <property type="protein sequence ID" value="SHJ34583.1"/>
    <property type="molecule type" value="Genomic_DNA"/>
</dbReference>
<dbReference type="FunFam" id="2.170.190.11:FF:000001">
    <property type="entry name" value="Molybdopterin molybdenumtransferase"/>
    <property type="match status" value="1"/>
</dbReference>
<dbReference type="UniPathway" id="UPA00344"/>
<dbReference type="InterPro" id="IPR036688">
    <property type="entry name" value="MoeA_C_domain_IV_sf"/>
</dbReference>
<proteinExistence type="inferred from homology"/>
<feature type="domain" description="MoaB/Mog" evidence="8">
    <location>
        <begin position="180"/>
        <end position="319"/>
    </location>
</feature>
<dbReference type="GO" id="GO:0061599">
    <property type="term" value="F:molybdopterin molybdotransferase activity"/>
    <property type="evidence" value="ECO:0007669"/>
    <property type="project" value="UniProtKB-UniRule"/>
</dbReference>
<dbReference type="InterPro" id="IPR001453">
    <property type="entry name" value="MoaB/Mog_dom"/>
</dbReference>
<comment type="similarity">
    <text evidence="3 7">Belongs to the MoeA family.</text>
</comment>
<comment type="pathway">
    <text evidence="2 7">Cofactor biosynthesis; molybdopterin biosynthesis.</text>
</comment>
<dbReference type="STRING" id="1123357.SAMN02745244_02305"/>
<dbReference type="InterPro" id="IPR036135">
    <property type="entry name" value="MoeA_linker/N_sf"/>
</dbReference>
<keyword evidence="7" id="KW-0460">Magnesium</keyword>
<dbReference type="GO" id="GO:0046872">
    <property type="term" value="F:metal ion binding"/>
    <property type="evidence" value="ECO:0007669"/>
    <property type="project" value="UniProtKB-UniRule"/>
</dbReference>
<dbReference type="SUPFAM" id="SSF63882">
    <property type="entry name" value="MoeA N-terminal region -like"/>
    <property type="match status" value="1"/>
</dbReference>
<dbReference type="PANTHER" id="PTHR10192">
    <property type="entry name" value="MOLYBDOPTERIN BIOSYNTHESIS PROTEIN"/>
    <property type="match status" value="1"/>
</dbReference>
<dbReference type="GO" id="GO:0006777">
    <property type="term" value="P:Mo-molybdopterin cofactor biosynthetic process"/>
    <property type="evidence" value="ECO:0007669"/>
    <property type="project" value="UniProtKB-UniRule"/>
</dbReference>
<dbReference type="AlphaFoldDB" id="A0A1M6IJN6"/>
<evidence type="ECO:0000256" key="5">
    <source>
        <dbReference type="ARBA" id="ARBA00023150"/>
    </source>
</evidence>
<keyword evidence="5 7" id="KW-0501">Molybdenum cofactor biosynthesis</keyword>
<comment type="cofactor">
    <cofactor evidence="7">
        <name>Mg(2+)</name>
        <dbReference type="ChEBI" id="CHEBI:18420"/>
    </cofactor>
</comment>
<comment type="catalytic activity">
    <reaction evidence="6">
        <text>adenylyl-molybdopterin + molybdate = Mo-molybdopterin + AMP + H(+)</text>
        <dbReference type="Rhea" id="RHEA:35047"/>
        <dbReference type="ChEBI" id="CHEBI:15378"/>
        <dbReference type="ChEBI" id="CHEBI:36264"/>
        <dbReference type="ChEBI" id="CHEBI:62727"/>
        <dbReference type="ChEBI" id="CHEBI:71302"/>
        <dbReference type="ChEBI" id="CHEBI:456215"/>
        <dbReference type="EC" id="2.10.1.1"/>
    </reaction>
</comment>
<dbReference type="SMART" id="SM00852">
    <property type="entry name" value="MoCF_biosynth"/>
    <property type="match status" value="1"/>
</dbReference>
<dbReference type="InterPro" id="IPR005110">
    <property type="entry name" value="MoeA_linker/N"/>
</dbReference>
<dbReference type="GO" id="GO:0005829">
    <property type="term" value="C:cytosol"/>
    <property type="evidence" value="ECO:0007669"/>
    <property type="project" value="TreeGrafter"/>
</dbReference>
<dbReference type="EC" id="2.10.1.1" evidence="7"/>
<dbReference type="CDD" id="cd00887">
    <property type="entry name" value="MoeA"/>
    <property type="match status" value="1"/>
</dbReference>
<evidence type="ECO:0000256" key="4">
    <source>
        <dbReference type="ARBA" id="ARBA00022505"/>
    </source>
</evidence>
<dbReference type="Proteomes" id="UP000184512">
    <property type="component" value="Unassembled WGS sequence"/>
</dbReference>
<evidence type="ECO:0000313" key="9">
    <source>
        <dbReference type="EMBL" id="SHJ34583.1"/>
    </source>
</evidence>
<dbReference type="SUPFAM" id="SSF53218">
    <property type="entry name" value="Molybdenum cofactor biosynthesis proteins"/>
    <property type="match status" value="1"/>
</dbReference>
<keyword evidence="4 7" id="KW-0500">Molybdenum</keyword>
<dbReference type="Pfam" id="PF03453">
    <property type="entry name" value="MoeA_N"/>
    <property type="match status" value="1"/>
</dbReference>
<comment type="function">
    <text evidence="1 7">Catalyzes the insertion of molybdate into adenylated molybdopterin with the concomitant release of AMP.</text>
</comment>
<dbReference type="RefSeq" id="WP_073188381.1">
    <property type="nucleotide sequence ID" value="NZ_FQZG01000041.1"/>
</dbReference>
<accession>A0A1M6IJN6</accession>
<evidence type="ECO:0000256" key="7">
    <source>
        <dbReference type="RuleBase" id="RU365090"/>
    </source>
</evidence>
<dbReference type="SUPFAM" id="SSF63867">
    <property type="entry name" value="MoeA C-terminal domain-like"/>
    <property type="match status" value="1"/>
</dbReference>
<dbReference type="Pfam" id="PF00994">
    <property type="entry name" value="MoCF_biosynth"/>
    <property type="match status" value="1"/>
</dbReference>
<dbReference type="PANTHER" id="PTHR10192:SF5">
    <property type="entry name" value="GEPHYRIN"/>
    <property type="match status" value="1"/>
</dbReference>
<dbReference type="InterPro" id="IPR036425">
    <property type="entry name" value="MoaB/Mog-like_dom_sf"/>
</dbReference>
<dbReference type="InterPro" id="IPR038987">
    <property type="entry name" value="MoeA-like"/>
</dbReference>
<dbReference type="InterPro" id="IPR005111">
    <property type="entry name" value="MoeA_C_domain_IV"/>
</dbReference>
<keyword evidence="7 9" id="KW-0808">Transferase</keyword>
<dbReference type="OrthoDB" id="9804758at2"/>
<evidence type="ECO:0000259" key="8">
    <source>
        <dbReference type="SMART" id="SM00852"/>
    </source>
</evidence>
<evidence type="ECO:0000256" key="2">
    <source>
        <dbReference type="ARBA" id="ARBA00005046"/>
    </source>
</evidence>
<keyword evidence="7" id="KW-0479">Metal-binding</keyword>
<protein>
    <recommendedName>
        <fullName evidence="7">Molybdopterin molybdenumtransferase</fullName>
        <ecNumber evidence="7">2.10.1.1</ecNumber>
    </recommendedName>
</protein>
<evidence type="ECO:0000256" key="3">
    <source>
        <dbReference type="ARBA" id="ARBA00010763"/>
    </source>
</evidence>
<evidence type="ECO:0000256" key="6">
    <source>
        <dbReference type="ARBA" id="ARBA00047317"/>
    </source>
</evidence>
<dbReference type="Gene3D" id="3.90.105.10">
    <property type="entry name" value="Molybdopterin biosynthesis moea protein, domain 2"/>
    <property type="match status" value="1"/>
</dbReference>
<evidence type="ECO:0000313" key="10">
    <source>
        <dbReference type="Proteomes" id="UP000184512"/>
    </source>
</evidence>
<sequence>MLTVEQYLERVLGLGTRLPSEPCAVGSGIGRVLASDVTAAVDVPPFDNSAMDGFAVRAADLTPGVRLHVAGDIPAGATSVPTVGAGEAARIMTGAPLPPGADAVVPVEQTDQPMGAVALPRSVVVREPVPAGRHVRLRGEDVVVGEAVLRAGLRWSAAAASSAVSLGHDLVQLVRRPRVAVLSTGSELVAAGRPLGFGQIPDSNSVLLAGLCTGWGAEVVSACAVDDDPANFRAALADALTADLVLTTGGVSVGAFEVVRQVVDGEISFDKVAMQPGKPQASGRLTAPDGRLVPLLGLPGNPVSVFVSAWVYARPLIARLGGWSEEWPDRLLPVTEGWKGPEGRRQFTPVRVGPDGVSPVHRLGSGSHLVASLALADGLAVVPERVSSVAVGDSVTVHTV</sequence>
<evidence type="ECO:0000256" key="1">
    <source>
        <dbReference type="ARBA" id="ARBA00002901"/>
    </source>
</evidence>
<name>A0A1M6IJN6_9ACTN</name>
<dbReference type="Gene3D" id="2.40.340.10">
    <property type="entry name" value="MoeA, C-terminal, domain IV"/>
    <property type="match status" value="1"/>
</dbReference>
<dbReference type="Gene3D" id="3.40.980.10">
    <property type="entry name" value="MoaB/Mog-like domain"/>
    <property type="match status" value="1"/>
</dbReference>